<evidence type="ECO:0000313" key="12">
    <source>
        <dbReference type="EMBL" id="MFD0916565.1"/>
    </source>
</evidence>
<dbReference type="PIRSF" id="PIRSF000114">
    <property type="entry name" value="Glycerol-3-P_dh"/>
    <property type="match status" value="1"/>
</dbReference>
<dbReference type="Gene3D" id="1.10.1040.10">
    <property type="entry name" value="N-(1-d-carboxylethyl)-l-norvaline Dehydrogenase, domain 2"/>
    <property type="match status" value="1"/>
</dbReference>
<dbReference type="HAMAP" id="MF_00394">
    <property type="entry name" value="NAD_Glyc3P_dehydrog"/>
    <property type="match status" value="1"/>
</dbReference>
<feature type="binding site" evidence="7">
    <location>
        <position position="49"/>
    </location>
    <ligand>
        <name>NADPH</name>
        <dbReference type="ChEBI" id="CHEBI:57783"/>
    </ligand>
</feature>
<dbReference type="Proteomes" id="UP001597101">
    <property type="component" value="Unassembled WGS sequence"/>
</dbReference>
<dbReference type="Gene3D" id="3.40.50.720">
    <property type="entry name" value="NAD(P)-binding Rossmann-like Domain"/>
    <property type="match status" value="1"/>
</dbReference>
<dbReference type="InterPro" id="IPR036291">
    <property type="entry name" value="NAD(P)-bd_dom_sf"/>
</dbReference>
<keyword evidence="7" id="KW-0963">Cytoplasm</keyword>
<feature type="binding site" evidence="7">
    <location>
        <position position="252"/>
    </location>
    <ligand>
        <name>sn-glycerol 3-phosphate</name>
        <dbReference type="ChEBI" id="CHEBI:57597"/>
    </ligand>
</feature>
<name>A0ABW3FI42_9HYPH</name>
<dbReference type="PRINTS" id="PR00077">
    <property type="entry name" value="GPDHDRGNASE"/>
</dbReference>
<feature type="binding site" evidence="7">
    <location>
        <position position="32"/>
    </location>
    <ligand>
        <name>NADPH</name>
        <dbReference type="ChEBI" id="CHEBI:57783"/>
    </ligand>
</feature>
<dbReference type="EC" id="1.1.1.94" evidence="7"/>
<keyword evidence="5 7" id="KW-0594">Phospholipid biosynthesis</keyword>
<dbReference type="SUPFAM" id="SSF51735">
    <property type="entry name" value="NAD(P)-binding Rossmann-fold domains"/>
    <property type="match status" value="1"/>
</dbReference>
<feature type="binding site" evidence="7">
    <location>
        <position position="253"/>
    </location>
    <ligand>
        <name>sn-glycerol 3-phosphate</name>
        <dbReference type="ChEBI" id="CHEBI:57597"/>
    </ligand>
</feature>
<dbReference type="InterPro" id="IPR006109">
    <property type="entry name" value="G3P_DH_NAD-dep_C"/>
</dbReference>
<evidence type="ECO:0000256" key="9">
    <source>
        <dbReference type="RuleBase" id="RU000439"/>
    </source>
</evidence>
<keyword evidence="7" id="KW-0521">NADP</keyword>
<proteinExistence type="inferred from homology"/>
<evidence type="ECO:0000256" key="7">
    <source>
        <dbReference type="HAMAP-Rule" id="MF_00394"/>
    </source>
</evidence>
<dbReference type="PANTHER" id="PTHR11728:SF1">
    <property type="entry name" value="GLYCEROL-3-PHOSPHATE DEHYDROGENASE [NAD(+)] 2, CHLOROPLASTIC"/>
    <property type="match status" value="1"/>
</dbReference>
<dbReference type="Pfam" id="PF01210">
    <property type="entry name" value="NAD_Gly3P_dh_N"/>
    <property type="match status" value="1"/>
</dbReference>
<keyword evidence="6 7" id="KW-1208">Phospholipid metabolism</keyword>
<keyword evidence="13" id="KW-1185">Reference proteome</keyword>
<dbReference type="RefSeq" id="WP_377212424.1">
    <property type="nucleotide sequence ID" value="NZ_JBHTJV010000009.1"/>
</dbReference>
<evidence type="ECO:0000256" key="3">
    <source>
        <dbReference type="ARBA" id="ARBA00023002"/>
    </source>
</evidence>
<keyword evidence="4 7" id="KW-0443">Lipid metabolism</keyword>
<feature type="binding site" evidence="7">
    <location>
        <position position="105"/>
    </location>
    <ligand>
        <name>NADPH</name>
        <dbReference type="ChEBI" id="CHEBI:57783"/>
    </ligand>
</feature>
<feature type="binding site" evidence="7">
    <location>
        <position position="135"/>
    </location>
    <ligand>
        <name>sn-glycerol 3-phosphate</name>
        <dbReference type="ChEBI" id="CHEBI:57597"/>
    </ligand>
</feature>
<comment type="function">
    <text evidence="7">Catalyzes the reduction of the glycolytic intermediate dihydroxyacetone phosphate (DHAP) to sn-glycerol 3-phosphate (G3P), the key precursor for phospholipid synthesis.</text>
</comment>
<dbReference type="Pfam" id="PF07479">
    <property type="entry name" value="NAD_Gly3P_dh_C"/>
    <property type="match status" value="1"/>
</dbReference>
<keyword evidence="3 7" id="KW-0560">Oxidoreductase</keyword>
<reference evidence="13" key="1">
    <citation type="journal article" date="2019" name="Int. J. Syst. Evol. Microbiol.">
        <title>The Global Catalogue of Microorganisms (GCM) 10K type strain sequencing project: providing services to taxonomists for standard genome sequencing and annotation.</title>
        <authorList>
            <consortium name="The Broad Institute Genomics Platform"/>
            <consortium name="The Broad Institute Genome Sequencing Center for Infectious Disease"/>
            <person name="Wu L."/>
            <person name="Ma J."/>
        </authorList>
    </citation>
    <scope>NUCLEOTIDE SEQUENCE [LARGE SCALE GENOMIC DNA]</scope>
    <source>
        <strain evidence="13">CCUG 60023</strain>
    </source>
</reference>
<comment type="caution">
    <text evidence="7">Lacks conserved residue(s) required for the propagation of feature annotation.</text>
</comment>
<keyword evidence="2 7" id="KW-0444">Lipid biosynthesis</keyword>
<feature type="binding site" evidence="7">
    <location>
        <position position="137"/>
    </location>
    <ligand>
        <name>NADPH</name>
        <dbReference type="ChEBI" id="CHEBI:57783"/>
    </ligand>
</feature>
<feature type="domain" description="Glycerol-3-phosphate dehydrogenase NAD-dependent C-terminal" evidence="11">
    <location>
        <begin position="177"/>
        <end position="313"/>
    </location>
</feature>
<keyword evidence="7 8" id="KW-0520">NAD</keyword>
<evidence type="ECO:0000256" key="6">
    <source>
        <dbReference type="ARBA" id="ARBA00023264"/>
    </source>
</evidence>
<evidence type="ECO:0000259" key="10">
    <source>
        <dbReference type="Pfam" id="PF01210"/>
    </source>
</evidence>
<feature type="binding site" evidence="7">
    <location>
        <position position="252"/>
    </location>
    <ligand>
        <name>NADPH</name>
        <dbReference type="ChEBI" id="CHEBI:57783"/>
    </ligand>
</feature>
<dbReference type="PROSITE" id="PS00957">
    <property type="entry name" value="NAD_G3PDH"/>
    <property type="match status" value="1"/>
</dbReference>
<protein>
    <recommendedName>
        <fullName evidence="7">Glycerol-3-phosphate dehydrogenase [NAD(P)+]</fullName>
        <ecNumber evidence="7">1.1.1.94</ecNumber>
    </recommendedName>
    <alternativeName>
        <fullName evidence="7">NAD(P)(+)-dependent glycerol-3-phosphate dehydrogenase</fullName>
    </alternativeName>
    <alternativeName>
        <fullName evidence="7">NAD(P)H-dependent dihydroxyacetone-phosphate reductase</fullName>
    </alternativeName>
</protein>
<evidence type="ECO:0000259" key="11">
    <source>
        <dbReference type="Pfam" id="PF07479"/>
    </source>
</evidence>
<dbReference type="InterPro" id="IPR011128">
    <property type="entry name" value="G3P_DH_NAD-dep_N"/>
</dbReference>
<dbReference type="InterPro" id="IPR008927">
    <property type="entry name" value="6-PGluconate_DH-like_C_sf"/>
</dbReference>
<dbReference type="NCBIfam" id="NF000942">
    <property type="entry name" value="PRK00094.1-4"/>
    <property type="match status" value="1"/>
</dbReference>
<comment type="catalytic activity">
    <reaction evidence="7 9">
        <text>sn-glycerol 3-phosphate + NADP(+) = dihydroxyacetone phosphate + NADPH + H(+)</text>
        <dbReference type="Rhea" id="RHEA:11096"/>
        <dbReference type="ChEBI" id="CHEBI:15378"/>
        <dbReference type="ChEBI" id="CHEBI:57597"/>
        <dbReference type="ChEBI" id="CHEBI:57642"/>
        <dbReference type="ChEBI" id="CHEBI:57783"/>
        <dbReference type="ChEBI" id="CHEBI:58349"/>
        <dbReference type="EC" id="1.1.1.94"/>
    </reaction>
</comment>
<feature type="binding site" evidence="7">
    <location>
        <position position="271"/>
    </location>
    <ligand>
        <name>NADPH</name>
        <dbReference type="ChEBI" id="CHEBI:57783"/>
    </ligand>
</feature>
<dbReference type="NCBIfam" id="NF000940">
    <property type="entry name" value="PRK00094.1-2"/>
    <property type="match status" value="1"/>
</dbReference>
<accession>A0ABW3FI42</accession>
<feature type="binding site" evidence="7">
    <location>
        <position position="12"/>
    </location>
    <ligand>
        <name>NADPH</name>
        <dbReference type="ChEBI" id="CHEBI:57783"/>
    </ligand>
</feature>
<comment type="pathway">
    <text evidence="7">Membrane lipid metabolism; glycerophospholipid metabolism.</text>
</comment>
<gene>
    <name evidence="7" type="primary">gpsA</name>
    <name evidence="12" type="ORF">ACFQ14_09120</name>
</gene>
<evidence type="ECO:0000313" key="13">
    <source>
        <dbReference type="Proteomes" id="UP001597101"/>
    </source>
</evidence>
<feature type="binding site" evidence="7">
    <location>
        <position position="105"/>
    </location>
    <ligand>
        <name>sn-glycerol 3-phosphate</name>
        <dbReference type="ChEBI" id="CHEBI:57597"/>
    </ligand>
</feature>
<evidence type="ECO:0000256" key="5">
    <source>
        <dbReference type="ARBA" id="ARBA00023209"/>
    </source>
</evidence>
<dbReference type="InterPro" id="IPR006168">
    <property type="entry name" value="G3P_DH_NAD-dep"/>
</dbReference>
<evidence type="ECO:0000256" key="2">
    <source>
        <dbReference type="ARBA" id="ARBA00022516"/>
    </source>
</evidence>
<dbReference type="EMBL" id="JBHTJV010000009">
    <property type="protein sequence ID" value="MFD0916565.1"/>
    <property type="molecule type" value="Genomic_DNA"/>
</dbReference>
<keyword evidence="7" id="KW-0547">Nucleotide-binding</keyword>
<feature type="binding site" evidence="7">
    <location>
        <position position="188"/>
    </location>
    <ligand>
        <name>sn-glycerol 3-phosphate</name>
        <dbReference type="ChEBI" id="CHEBI:57597"/>
    </ligand>
</feature>
<comment type="catalytic activity">
    <reaction evidence="7">
        <text>sn-glycerol 3-phosphate + NAD(+) = dihydroxyacetone phosphate + NADH + H(+)</text>
        <dbReference type="Rhea" id="RHEA:11092"/>
        <dbReference type="ChEBI" id="CHEBI:15378"/>
        <dbReference type="ChEBI" id="CHEBI:57540"/>
        <dbReference type="ChEBI" id="CHEBI:57597"/>
        <dbReference type="ChEBI" id="CHEBI:57642"/>
        <dbReference type="ChEBI" id="CHEBI:57945"/>
        <dbReference type="EC" id="1.1.1.94"/>
    </reaction>
</comment>
<feature type="binding site" evidence="7">
    <location>
        <position position="251"/>
    </location>
    <ligand>
        <name>sn-glycerol 3-phosphate</name>
        <dbReference type="ChEBI" id="CHEBI:57597"/>
    </ligand>
</feature>
<evidence type="ECO:0000256" key="1">
    <source>
        <dbReference type="ARBA" id="ARBA00011009"/>
    </source>
</evidence>
<dbReference type="InterPro" id="IPR013328">
    <property type="entry name" value="6PGD_dom2"/>
</dbReference>
<evidence type="ECO:0000256" key="8">
    <source>
        <dbReference type="RuleBase" id="RU000437"/>
    </source>
</evidence>
<dbReference type="SUPFAM" id="SSF48179">
    <property type="entry name" value="6-phosphogluconate dehydrogenase C-terminal domain-like"/>
    <property type="match status" value="1"/>
</dbReference>
<feature type="binding site" evidence="7">
    <location>
        <position position="133"/>
    </location>
    <ligand>
        <name>sn-glycerol 3-phosphate</name>
        <dbReference type="ChEBI" id="CHEBI:57597"/>
    </ligand>
</feature>
<comment type="subcellular location">
    <subcellularLocation>
        <location evidence="7">Cytoplasm</location>
    </subcellularLocation>
</comment>
<feature type="domain" description="Glycerol-3-phosphate dehydrogenase NAD-dependent N-terminal" evidence="10">
    <location>
        <begin position="3"/>
        <end position="155"/>
    </location>
</feature>
<feature type="binding site" evidence="7">
    <location>
        <position position="241"/>
    </location>
    <ligand>
        <name>sn-glycerol 3-phosphate</name>
        <dbReference type="ChEBI" id="CHEBI:57597"/>
    </ligand>
</feature>
<feature type="active site" description="Proton acceptor" evidence="7">
    <location>
        <position position="188"/>
    </location>
</feature>
<comment type="caution">
    <text evidence="12">The sequence shown here is derived from an EMBL/GenBank/DDBJ whole genome shotgun (WGS) entry which is preliminary data.</text>
</comment>
<comment type="similarity">
    <text evidence="1 7 8">Belongs to the NAD-dependent glycerol-3-phosphate dehydrogenase family.</text>
</comment>
<sequence>MSKIGVVGAGAWGTALAHAWSQAENSVTLLARTEKAAKVIRETGMNEAYLPGIALSASLQTTANPSALSSCDHIALVTPAQTIGEVFEKVSLHIPPTSQIILCSKGINKQSALTPWGILGKVVDQTRLAVLSGPSFASDVARELPTAITLAMENIADAEKLSAELSTPTLRLYASDDTIGVELGGALKNVIALAVGMARGLNLGASAEAALIARGFVEMQATIVGQGGEAQTVSGLSGLGDLVLTCSSPQSRNFAYGQAFVTRSLTDNQPLAEGVHTAQRALHSARQAGMEAPIMEAVVKVLDSVWTPQEAMQNLLARPLKREH</sequence>
<feature type="binding site" evidence="7">
    <location>
        <position position="273"/>
    </location>
    <ligand>
        <name>NADPH</name>
        <dbReference type="ChEBI" id="CHEBI:57783"/>
    </ligand>
</feature>
<evidence type="ECO:0000256" key="4">
    <source>
        <dbReference type="ARBA" id="ARBA00023098"/>
    </source>
</evidence>
<dbReference type="GO" id="GO:0047952">
    <property type="term" value="F:glycerol-3-phosphate dehydrogenase [NAD(P)+] activity"/>
    <property type="evidence" value="ECO:0007669"/>
    <property type="project" value="UniProtKB-EC"/>
</dbReference>
<dbReference type="PANTHER" id="PTHR11728">
    <property type="entry name" value="GLYCEROL-3-PHOSPHATE DEHYDROGENASE"/>
    <property type="match status" value="1"/>
</dbReference>
<organism evidence="12 13">
    <name type="scientific">Pseudahrensia aquimaris</name>
    <dbReference type="NCBI Taxonomy" id="744461"/>
    <lineage>
        <taxon>Bacteria</taxon>
        <taxon>Pseudomonadati</taxon>
        <taxon>Pseudomonadota</taxon>
        <taxon>Alphaproteobacteria</taxon>
        <taxon>Hyphomicrobiales</taxon>
        <taxon>Ahrensiaceae</taxon>
        <taxon>Pseudahrensia</taxon>
    </lineage>
</organism>